<feature type="region of interest" description="Disordered" evidence="1">
    <location>
        <begin position="91"/>
        <end position="134"/>
    </location>
</feature>
<dbReference type="AlphaFoldDB" id="A0A5B7GIF6"/>
<proteinExistence type="predicted"/>
<gene>
    <name evidence="2" type="ORF">E2C01_051266</name>
</gene>
<comment type="caution">
    <text evidence="2">The sequence shown here is derived from an EMBL/GenBank/DDBJ whole genome shotgun (WGS) entry which is preliminary data.</text>
</comment>
<dbReference type="EMBL" id="VSRR010014664">
    <property type="protein sequence ID" value="MPC57289.1"/>
    <property type="molecule type" value="Genomic_DNA"/>
</dbReference>
<protein>
    <submittedName>
        <fullName evidence="2">Uncharacterized protein</fullName>
    </submittedName>
</protein>
<name>A0A5B7GIF6_PORTR</name>
<evidence type="ECO:0000256" key="1">
    <source>
        <dbReference type="SAM" id="MobiDB-lite"/>
    </source>
</evidence>
<organism evidence="2 3">
    <name type="scientific">Portunus trituberculatus</name>
    <name type="common">Swimming crab</name>
    <name type="synonym">Neptunus trituberculatus</name>
    <dbReference type="NCBI Taxonomy" id="210409"/>
    <lineage>
        <taxon>Eukaryota</taxon>
        <taxon>Metazoa</taxon>
        <taxon>Ecdysozoa</taxon>
        <taxon>Arthropoda</taxon>
        <taxon>Crustacea</taxon>
        <taxon>Multicrustacea</taxon>
        <taxon>Malacostraca</taxon>
        <taxon>Eumalacostraca</taxon>
        <taxon>Eucarida</taxon>
        <taxon>Decapoda</taxon>
        <taxon>Pleocyemata</taxon>
        <taxon>Brachyura</taxon>
        <taxon>Eubrachyura</taxon>
        <taxon>Portunoidea</taxon>
        <taxon>Portunidae</taxon>
        <taxon>Portuninae</taxon>
        <taxon>Portunus</taxon>
    </lineage>
</organism>
<evidence type="ECO:0000313" key="3">
    <source>
        <dbReference type="Proteomes" id="UP000324222"/>
    </source>
</evidence>
<sequence length="178" mass="19045">MKVKIYQEHSPWPKLNKVTSRLSLHSSFHFSSPLLSLHLRTSHTPLPPPPGGRLGGREAGRQSLEKHFCMPRLWSTAMKEQDETLRGGGLLREKGLTASSTTGSHTTNAASASTSDSTAATPRRPWRPSSAGQHAPVHCDLLKDKFSGPLPLGAPVGPFWAAASVSLLGNSTPTLDPA</sequence>
<dbReference type="Proteomes" id="UP000324222">
    <property type="component" value="Unassembled WGS sequence"/>
</dbReference>
<evidence type="ECO:0000313" key="2">
    <source>
        <dbReference type="EMBL" id="MPC57289.1"/>
    </source>
</evidence>
<feature type="compositionally biased region" description="Low complexity" evidence="1">
    <location>
        <begin position="96"/>
        <end position="121"/>
    </location>
</feature>
<keyword evidence="3" id="KW-1185">Reference proteome</keyword>
<reference evidence="2 3" key="1">
    <citation type="submission" date="2019-05" db="EMBL/GenBank/DDBJ databases">
        <title>Another draft genome of Portunus trituberculatus and its Hox gene families provides insights of decapod evolution.</title>
        <authorList>
            <person name="Jeong J.-H."/>
            <person name="Song I."/>
            <person name="Kim S."/>
            <person name="Choi T."/>
            <person name="Kim D."/>
            <person name="Ryu S."/>
            <person name="Kim W."/>
        </authorList>
    </citation>
    <scope>NUCLEOTIDE SEQUENCE [LARGE SCALE GENOMIC DNA]</scope>
    <source>
        <tissue evidence="2">Muscle</tissue>
    </source>
</reference>
<accession>A0A5B7GIF6</accession>